<keyword evidence="10" id="KW-0496">Mitochondrion</keyword>
<keyword evidence="11" id="KW-0206">Cytoskeleton</keyword>
<dbReference type="Gene3D" id="3.10.129.10">
    <property type="entry name" value="Hotdog Thioesterase"/>
    <property type="match status" value="1"/>
</dbReference>
<evidence type="ECO:0000256" key="18">
    <source>
        <dbReference type="ARBA" id="ARBA00083956"/>
    </source>
</evidence>
<keyword evidence="9" id="KW-0443">Lipid metabolism</keyword>
<organism evidence="19 20">
    <name type="scientific">Lupinus angustifolius</name>
    <name type="common">Narrow-leaved blue lupine</name>
    <dbReference type="NCBI Taxonomy" id="3871"/>
    <lineage>
        <taxon>Eukaryota</taxon>
        <taxon>Viridiplantae</taxon>
        <taxon>Streptophyta</taxon>
        <taxon>Embryophyta</taxon>
        <taxon>Tracheophyta</taxon>
        <taxon>Spermatophyta</taxon>
        <taxon>Magnoliopsida</taxon>
        <taxon>eudicotyledons</taxon>
        <taxon>Gunneridae</taxon>
        <taxon>Pentapetalae</taxon>
        <taxon>rosids</taxon>
        <taxon>fabids</taxon>
        <taxon>Fabales</taxon>
        <taxon>Fabaceae</taxon>
        <taxon>Papilionoideae</taxon>
        <taxon>50 kb inversion clade</taxon>
        <taxon>genistoids sensu lato</taxon>
        <taxon>core genistoids</taxon>
        <taxon>Genisteae</taxon>
        <taxon>Lupinus</taxon>
    </lineage>
</organism>
<evidence type="ECO:0000256" key="6">
    <source>
        <dbReference type="ARBA" id="ARBA00022490"/>
    </source>
</evidence>
<dbReference type="Proteomes" id="UP000188354">
    <property type="component" value="Chromosome LG09"/>
</dbReference>
<dbReference type="SUPFAM" id="SSF54637">
    <property type="entry name" value="Thioesterase/thiol ester dehydrase-isomerase"/>
    <property type="match status" value="1"/>
</dbReference>
<dbReference type="CDD" id="cd03443">
    <property type="entry name" value="PaaI_thioesterase"/>
    <property type="match status" value="1"/>
</dbReference>
<dbReference type="EMBL" id="CM007369">
    <property type="protein sequence ID" value="OIW04908.1"/>
    <property type="molecule type" value="Genomic_DNA"/>
</dbReference>
<dbReference type="GO" id="GO:0006629">
    <property type="term" value="P:lipid metabolic process"/>
    <property type="evidence" value="ECO:0007669"/>
    <property type="project" value="UniProtKB-KW"/>
</dbReference>
<comment type="function">
    <text evidence="14">Catalyzes the hydrolysis of acyl-CoAs into free fatty acids and coenzyme A (CoASH), regulating their respective intracellular levels. Has acyl-CoA thioesterase activity towards medium (C12) and long-chain (C18) fatty acyl-CoA substrates. Can also hydrolyze 3-hydroxyphenylacetyl-CoA and 3,4-dihydroxyphenylacetyl-CoA (in vitro). May play a role in controlling adaptive thermogenesis.</text>
</comment>
<dbReference type="InterPro" id="IPR039298">
    <property type="entry name" value="ACOT13"/>
</dbReference>
<evidence type="ECO:0000256" key="5">
    <source>
        <dbReference type="ARBA" id="ARBA00008324"/>
    </source>
</evidence>
<evidence type="ECO:0000256" key="4">
    <source>
        <dbReference type="ARBA" id="ARBA00004514"/>
    </source>
</evidence>
<dbReference type="InterPro" id="IPR029069">
    <property type="entry name" value="HotDog_dom_sf"/>
</dbReference>
<dbReference type="GO" id="GO:0005634">
    <property type="term" value="C:nucleus"/>
    <property type="evidence" value="ECO:0007669"/>
    <property type="project" value="UniProtKB-SubCell"/>
</dbReference>
<dbReference type="OrthoDB" id="46529at2759"/>
<dbReference type="GO" id="GO:0005829">
    <property type="term" value="C:cytosol"/>
    <property type="evidence" value="ECO:0007669"/>
    <property type="project" value="UniProtKB-SubCell"/>
</dbReference>
<evidence type="ECO:0000256" key="17">
    <source>
        <dbReference type="ARBA" id="ARBA00081533"/>
    </source>
</evidence>
<protein>
    <recommendedName>
        <fullName evidence="16">Acyl-coenzyme A thioesterase 13</fullName>
    </recommendedName>
    <alternativeName>
        <fullName evidence="17">Hotdog-fold thioesterase superfamily member 2</fullName>
    </alternativeName>
    <alternativeName>
        <fullName evidence="18">Thioesterase superfamily member 2</fullName>
    </alternativeName>
</protein>
<reference evidence="19 20" key="1">
    <citation type="journal article" date="2017" name="Plant Biotechnol. J.">
        <title>A comprehensive draft genome sequence for lupin (Lupinus angustifolius), an emerging health food: insights into plant-microbe interactions and legume evolution.</title>
        <authorList>
            <person name="Hane J.K."/>
            <person name="Ming Y."/>
            <person name="Kamphuis L.G."/>
            <person name="Nelson M.N."/>
            <person name="Garg G."/>
            <person name="Atkins C.A."/>
            <person name="Bayer P.E."/>
            <person name="Bravo A."/>
            <person name="Bringans S."/>
            <person name="Cannon S."/>
            <person name="Edwards D."/>
            <person name="Foley R."/>
            <person name="Gao L.L."/>
            <person name="Harrison M.J."/>
            <person name="Huang W."/>
            <person name="Hurgobin B."/>
            <person name="Li S."/>
            <person name="Liu C.W."/>
            <person name="McGrath A."/>
            <person name="Morahan G."/>
            <person name="Murray J."/>
            <person name="Weller J."/>
            <person name="Jian J."/>
            <person name="Singh K.B."/>
        </authorList>
    </citation>
    <scope>NUCLEOTIDE SEQUENCE [LARGE SCALE GENOMIC DNA]</scope>
    <source>
        <strain evidence="20">cv. Tanjil</strain>
        <tissue evidence="19">Whole plant</tissue>
    </source>
</reference>
<evidence type="ECO:0000256" key="1">
    <source>
        <dbReference type="ARBA" id="ARBA00004123"/>
    </source>
</evidence>
<dbReference type="Gramene" id="OIW04908">
    <property type="protein sequence ID" value="OIW04908"/>
    <property type="gene ID" value="TanjilG_23911"/>
</dbReference>
<evidence type="ECO:0000256" key="16">
    <source>
        <dbReference type="ARBA" id="ARBA00067273"/>
    </source>
</evidence>
<dbReference type="OMA" id="EGPPAWM"/>
<evidence type="ECO:0000256" key="10">
    <source>
        <dbReference type="ARBA" id="ARBA00023128"/>
    </source>
</evidence>
<dbReference type="PANTHER" id="PTHR21660:SF1">
    <property type="entry name" value="ACYL-COENZYME A THIOESTERASE 13"/>
    <property type="match status" value="1"/>
</dbReference>
<evidence type="ECO:0000256" key="14">
    <source>
        <dbReference type="ARBA" id="ARBA00058205"/>
    </source>
</evidence>
<keyword evidence="8" id="KW-0007">Acetylation</keyword>
<evidence type="ECO:0000256" key="12">
    <source>
        <dbReference type="ARBA" id="ARBA00023242"/>
    </source>
</evidence>
<keyword evidence="12" id="KW-0539">Nucleus</keyword>
<evidence type="ECO:0000256" key="9">
    <source>
        <dbReference type="ARBA" id="ARBA00023098"/>
    </source>
</evidence>
<comment type="subunit">
    <text evidence="15">Homotetramer. Interacts with PCTP.</text>
</comment>
<evidence type="ECO:0000256" key="7">
    <source>
        <dbReference type="ARBA" id="ARBA00022801"/>
    </source>
</evidence>
<keyword evidence="20" id="KW-1185">Reference proteome</keyword>
<evidence type="ECO:0000256" key="3">
    <source>
        <dbReference type="ARBA" id="ARBA00004186"/>
    </source>
</evidence>
<evidence type="ECO:0000256" key="8">
    <source>
        <dbReference type="ARBA" id="ARBA00022990"/>
    </source>
</evidence>
<comment type="catalytic activity">
    <reaction evidence="13">
        <text>a fatty acyl-CoA + H2O = a fatty acid + CoA + H(+)</text>
        <dbReference type="Rhea" id="RHEA:16781"/>
        <dbReference type="ChEBI" id="CHEBI:15377"/>
        <dbReference type="ChEBI" id="CHEBI:15378"/>
        <dbReference type="ChEBI" id="CHEBI:28868"/>
        <dbReference type="ChEBI" id="CHEBI:57287"/>
        <dbReference type="ChEBI" id="CHEBI:77636"/>
    </reaction>
    <physiologicalReaction direction="left-to-right" evidence="13">
        <dbReference type="Rhea" id="RHEA:16782"/>
    </physiologicalReaction>
</comment>
<dbReference type="STRING" id="3871.A0A1J7GX09"/>
<dbReference type="GO" id="GO:0005819">
    <property type="term" value="C:spindle"/>
    <property type="evidence" value="ECO:0007669"/>
    <property type="project" value="UniProtKB-SubCell"/>
</dbReference>
<comment type="similarity">
    <text evidence="5">Belongs to the thioesterase PaaI family.</text>
</comment>
<evidence type="ECO:0000256" key="13">
    <source>
        <dbReference type="ARBA" id="ARBA00052976"/>
    </source>
</evidence>
<dbReference type="GO" id="GO:0047617">
    <property type="term" value="F:fatty acyl-CoA hydrolase activity"/>
    <property type="evidence" value="ECO:0007669"/>
    <property type="project" value="InterPro"/>
</dbReference>
<comment type="subcellular location">
    <subcellularLocation>
        <location evidence="3">Cytoplasm</location>
        <location evidence="3">Cytoskeleton</location>
        <location evidence="3">Spindle</location>
    </subcellularLocation>
    <subcellularLocation>
        <location evidence="4">Cytoplasm</location>
        <location evidence="4">Cytosol</location>
    </subcellularLocation>
    <subcellularLocation>
        <location evidence="2">Mitochondrion</location>
    </subcellularLocation>
    <subcellularLocation>
        <location evidence="1">Nucleus</location>
    </subcellularLocation>
</comment>
<dbReference type="FunFam" id="3.10.129.10:FF:000021">
    <property type="entry name" value="Acyl-coenzyme A thioesterase 13"/>
    <property type="match status" value="1"/>
</dbReference>
<dbReference type="PANTHER" id="PTHR21660">
    <property type="entry name" value="THIOESTERASE SUPERFAMILY MEMBER-RELATED"/>
    <property type="match status" value="1"/>
</dbReference>
<evidence type="ECO:0000256" key="2">
    <source>
        <dbReference type="ARBA" id="ARBA00004173"/>
    </source>
</evidence>
<dbReference type="KEGG" id="lang:109357001"/>
<evidence type="ECO:0000256" key="15">
    <source>
        <dbReference type="ARBA" id="ARBA00064709"/>
    </source>
</evidence>
<evidence type="ECO:0000256" key="11">
    <source>
        <dbReference type="ARBA" id="ARBA00023212"/>
    </source>
</evidence>
<evidence type="ECO:0000313" key="19">
    <source>
        <dbReference type="EMBL" id="OIW04908.1"/>
    </source>
</evidence>
<dbReference type="GO" id="GO:0005739">
    <property type="term" value="C:mitochondrion"/>
    <property type="evidence" value="ECO:0007669"/>
    <property type="project" value="UniProtKB-SubCell"/>
</dbReference>
<gene>
    <name evidence="19" type="ORF">TanjilG_23911</name>
</gene>
<keyword evidence="7" id="KW-0378">Hydrolase</keyword>
<name>A0A1J7GX09_LUPAN</name>
<dbReference type="AlphaFoldDB" id="A0A1J7GX09"/>
<evidence type="ECO:0000313" key="20">
    <source>
        <dbReference type="Proteomes" id="UP000188354"/>
    </source>
</evidence>
<proteinExistence type="inferred from homology"/>
<keyword evidence="6" id="KW-0963">Cytoplasm</keyword>
<sequence>MENSSELKLTQKWIKFIADGSVGHEIEASSTKGITVVKAHKGFILCDFTIHNGLLDQNGNWYVGDIATLVDTIGALAAYSFTSFHHITLDFTISYYSTAKLQEEIGVEAKAKGKKDGLTSLIVEVRKKENGELVALGKLWMVRRKERHQESKL</sequence>
<accession>A0A1J7GX09</accession>